<protein>
    <submittedName>
        <fullName evidence="3">DUF883 family protein</fullName>
    </submittedName>
</protein>
<dbReference type="Proteomes" id="UP000304880">
    <property type="component" value="Unassembled WGS sequence"/>
</dbReference>
<dbReference type="Pfam" id="PF19029">
    <property type="entry name" value="DUF883_C"/>
    <property type="match status" value="1"/>
</dbReference>
<keyword evidence="1" id="KW-1133">Transmembrane helix</keyword>
<dbReference type="RefSeq" id="WP_139599789.1">
    <property type="nucleotide sequence ID" value="NZ_VDDC01000073.1"/>
</dbReference>
<gene>
    <name evidence="3" type="ORF">FHD67_19695</name>
</gene>
<evidence type="ECO:0000313" key="3">
    <source>
        <dbReference type="EMBL" id="TNH37556.1"/>
    </source>
</evidence>
<evidence type="ECO:0000259" key="2">
    <source>
        <dbReference type="Pfam" id="PF19029"/>
    </source>
</evidence>
<dbReference type="AlphaFoldDB" id="A0A5C4R0W6"/>
<comment type="caution">
    <text evidence="3">The sequence shown here is derived from an EMBL/GenBank/DDBJ whole genome shotgun (WGS) entry which is preliminary data.</text>
</comment>
<proteinExistence type="predicted"/>
<organism evidence="3 4">
    <name type="scientific">Paracoccus haeundaensis</name>
    <dbReference type="NCBI Taxonomy" id="225362"/>
    <lineage>
        <taxon>Bacteria</taxon>
        <taxon>Pseudomonadati</taxon>
        <taxon>Pseudomonadota</taxon>
        <taxon>Alphaproteobacteria</taxon>
        <taxon>Rhodobacterales</taxon>
        <taxon>Paracoccaceae</taxon>
        <taxon>Paracoccus</taxon>
    </lineage>
</organism>
<dbReference type="EMBL" id="VDDC01000073">
    <property type="protein sequence ID" value="TNH37556.1"/>
    <property type="molecule type" value="Genomic_DNA"/>
</dbReference>
<evidence type="ECO:0000313" key="4">
    <source>
        <dbReference type="Proteomes" id="UP000304880"/>
    </source>
</evidence>
<keyword evidence="4" id="KW-1185">Reference proteome</keyword>
<sequence length="114" mass="12101">MVQTPPVTTKQDVDAADNMLGSHEGGAANLAERGAALANAALEVSHEYITPLREAGQGYAERLYKAGEQRAQEAAFYAELGYEETRDLVRSYPVQALGIAAGVGVLLGLLVARR</sequence>
<feature type="domain" description="DUF883" evidence="2">
    <location>
        <begin position="85"/>
        <end position="114"/>
    </location>
</feature>
<reference evidence="3 4" key="1">
    <citation type="submission" date="2019-06" db="EMBL/GenBank/DDBJ databases">
        <authorList>
            <person name="Li J."/>
        </authorList>
    </citation>
    <scope>NUCLEOTIDE SEQUENCE [LARGE SCALE GENOMIC DNA]</scope>
    <source>
        <strain evidence="3 4">CGMCC 1.8012</strain>
    </source>
</reference>
<name>A0A5C4R0W6_9RHOB</name>
<dbReference type="InterPro" id="IPR043605">
    <property type="entry name" value="DUF883_C"/>
</dbReference>
<keyword evidence="1" id="KW-0472">Membrane</keyword>
<keyword evidence="1" id="KW-0812">Transmembrane</keyword>
<feature type="transmembrane region" description="Helical" evidence="1">
    <location>
        <begin position="92"/>
        <end position="112"/>
    </location>
</feature>
<accession>A0A5C4R0W6</accession>
<evidence type="ECO:0000256" key="1">
    <source>
        <dbReference type="SAM" id="Phobius"/>
    </source>
</evidence>